<evidence type="ECO:0000313" key="15">
    <source>
        <dbReference type="EnsemblMetazoa" id="XP_022664248"/>
    </source>
</evidence>
<dbReference type="GO" id="GO:0005230">
    <property type="term" value="F:extracellular ligand-gated monoatomic ion channel activity"/>
    <property type="evidence" value="ECO:0007669"/>
    <property type="project" value="InterPro"/>
</dbReference>
<keyword evidence="16" id="KW-1185">Reference proteome</keyword>
<evidence type="ECO:0008006" key="17">
    <source>
        <dbReference type="Google" id="ProtNLM"/>
    </source>
</evidence>
<feature type="domain" description="Neurotransmitter-gated ion-channel transmembrane" evidence="14">
    <location>
        <begin position="551"/>
        <end position="682"/>
    </location>
</feature>
<dbReference type="CDD" id="cd18987">
    <property type="entry name" value="LGIC_ECD_anion"/>
    <property type="match status" value="1"/>
</dbReference>
<sequence>MNNNNSNNISNNGNNNNDCTSNNKSNINKLNSKLGDSNNGHYNKVKLPPSPANTIMSVVKTDDEMTMMMGATAVAAAAAADARPVNKLPVFQDNLHKDETLRQQRHEFDNVQVNDGRDRAMASFNDLSFTDTTTIATSDYFFYKRENSSAKATVGSNTHHRHHEHIKGDQTNAHGKALRGVPKSAVHQFDVAAQNVLYHDGHETSTNAHTWANYYHNNNHSRYDTNEKSSIGESLWCDLMMTCSSYRRKHQGEPGGGHRRAHNGYFSISSITTNRLLLSLAGMMTLGTMLNLVDARPPDSDDPNTTKVATHQFMNYTDKQILDYLVNNSRYDHRIRPEETTKVNVSVLLLSMSSPDESSLKYEIEFLLIQKWMDQRLAYHETGANHSHLNGLLHEGKIWKPDIYFIKHGLEDETKDDEECTEYCDQGEFKTPLNPVHMSLRLYPNGTVVYTMRRHMTLVCQGNLQIFPFDNPKCPFAVESMSYEDTQLKIDWSEEDENITRASSLRALNAYLAKNETGYCDKRHTWRGNYSCLRVLLVFTRDKSFYISTVFVPGIVLVTSSFISFWLDINAVPARVMIGVTTMLNFCTTTNSFRSTLPVVSNLTAMNLWDGVCMFFIYASMLEFVIVNYLYRNLGQHQRHRRYSYASSVASKNHPQATPLLAQQNNKHNVYVKGNESTQKTETTTFVVDPPAGEESNRSFGRFRTVATLFVWLRRPQAISTQLPSKPRLAKAIDYFSRTVFPVLFGMFTFGFFLNYAIIGPLSEENWKLIEY</sequence>
<dbReference type="Gene3D" id="1.20.58.390">
    <property type="entry name" value="Neurotransmitter-gated ion-channel transmembrane domain"/>
    <property type="match status" value="1"/>
</dbReference>
<comment type="subcellular location">
    <subcellularLocation>
        <location evidence="2">Cell membrane</location>
    </subcellularLocation>
    <subcellularLocation>
        <location evidence="1">Membrane</location>
        <topology evidence="1">Multi-pass membrane protein</topology>
    </subcellularLocation>
</comment>
<evidence type="ECO:0000256" key="7">
    <source>
        <dbReference type="ARBA" id="ARBA00022989"/>
    </source>
</evidence>
<proteinExistence type="predicted"/>
<dbReference type="InterPro" id="IPR036734">
    <property type="entry name" value="Neur_chan_lig-bd_sf"/>
</dbReference>
<keyword evidence="3" id="KW-0813">Transport</keyword>
<dbReference type="GO" id="GO:0004888">
    <property type="term" value="F:transmembrane signaling receptor activity"/>
    <property type="evidence" value="ECO:0007669"/>
    <property type="project" value="InterPro"/>
</dbReference>
<dbReference type="SUPFAM" id="SSF63712">
    <property type="entry name" value="Nicotinic receptor ligand binding domain-like"/>
    <property type="match status" value="1"/>
</dbReference>
<evidence type="ECO:0000256" key="4">
    <source>
        <dbReference type="ARBA" id="ARBA00022475"/>
    </source>
</evidence>
<feature type="compositionally biased region" description="Low complexity" evidence="11">
    <location>
        <begin position="1"/>
        <end position="34"/>
    </location>
</feature>
<evidence type="ECO:0000256" key="2">
    <source>
        <dbReference type="ARBA" id="ARBA00004236"/>
    </source>
</evidence>
<keyword evidence="8" id="KW-0406">Ion transport</keyword>
<dbReference type="RefSeq" id="XP_022664248.1">
    <property type="nucleotide sequence ID" value="XM_022808513.1"/>
</dbReference>
<keyword evidence="9 12" id="KW-0472">Membrane</keyword>
<protein>
    <recommendedName>
        <fullName evidence="17">Glutamate-gated chloride channel</fullName>
    </recommendedName>
</protein>
<feature type="transmembrane region" description="Helical" evidence="12">
    <location>
        <begin position="544"/>
        <end position="567"/>
    </location>
</feature>
<dbReference type="GO" id="GO:0005254">
    <property type="term" value="F:chloride channel activity"/>
    <property type="evidence" value="ECO:0007669"/>
    <property type="project" value="UniProtKB-ARBA"/>
</dbReference>
<feature type="transmembrane region" description="Helical" evidence="12">
    <location>
        <begin position="608"/>
        <end position="631"/>
    </location>
</feature>
<evidence type="ECO:0000256" key="10">
    <source>
        <dbReference type="ARBA" id="ARBA00023303"/>
    </source>
</evidence>
<feature type="transmembrane region" description="Helical" evidence="12">
    <location>
        <begin position="735"/>
        <end position="759"/>
    </location>
</feature>
<dbReference type="PANTHER" id="PTHR18945">
    <property type="entry name" value="NEUROTRANSMITTER GATED ION CHANNEL"/>
    <property type="match status" value="1"/>
</dbReference>
<dbReference type="CTD" id="39730"/>
<evidence type="ECO:0000256" key="5">
    <source>
        <dbReference type="ARBA" id="ARBA00022692"/>
    </source>
</evidence>
<dbReference type="Gene3D" id="2.70.170.10">
    <property type="entry name" value="Neurotransmitter-gated ion-channel ligand-binding domain"/>
    <property type="match status" value="1"/>
</dbReference>
<feature type="region of interest" description="Disordered" evidence="11">
    <location>
        <begin position="154"/>
        <end position="179"/>
    </location>
</feature>
<dbReference type="InterPro" id="IPR038050">
    <property type="entry name" value="Neuro_actylchol_rec"/>
</dbReference>
<evidence type="ECO:0000256" key="12">
    <source>
        <dbReference type="SAM" id="Phobius"/>
    </source>
</evidence>
<organism evidence="15 16">
    <name type="scientific">Varroa destructor</name>
    <name type="common">Honeybee mite</name>
    <dbReference type="NCBI Taxonomy" id="109461"/>
    <lineage>
        <taxon>Eukaryota</taxon>
        <taxon>Metazoa</taxon>
        <taxon>Ecdysozoa</taxon>
        <taxon>Arthropoda</taxon>
        <taxon>Chelicerata</taxon>
        <taxon>Arachnida</taxon>
        <taxon>Acari</taxon>
        <taxon>Parasitiformes</taxon>
        <taxon>Mesostigmata</taxon>
        <taxon>Gamasina</taxon>
        <taxon>Dermanyssoidea</taxon>
        <taxon>Varroidae</taxon>
        <taxon>Varroa</taxon>
    </lineage>
</organism>
<dbReference type="InterPro" id="IPR006201">
    <property type="entry name" value="Neur_channel"/>
</dbReference>
<evidence type="ECO:0000256" key="1">
    <source>
        <dbReference type="ARBA" id="ARBA00004141"/>
    </source>
</evidence>
<evidence type="ECO:0000256" key="6">
    <source>
        <dbReference type="ARBA" id="ARBA00022729"/>
    </source>
</evidence>
<dbReference type="InParanoid" id="A0A7M7KCN8"/>
<evidence type="ECO:0000259" key="13">
    <source>
        <dbReference type="Pfam" id="PF02931"/>
    </source>
</evidence>
<dbReference type="InterPro" id="IPR006202">
    <property type="entry name" value="Neur_chan_lig-bd"/>
</dbReference>
<keyword evidence="7 12" id="KW-1133">Transmembrane helix</keyword>
<dbReference type="PRINTS" id="PR00253">
    <property type="entry name" value="GABAARECEPTR"/>
</dbReference>
<dbReference type="GeneID" id="111251684"/>
<evidence type="ECO:0000256" key="9">
    <source>
        <dbReference type="ARBA" id="ARBA00023136"/>
    </source>
</evidence>
<dbReference type="OrthoDB" id="8173437at2759"/>
<name>A0A7M7KCN8_VARDE</name>
<dbReference type="InterPro" id="IPR006028">
    <property type="entry name" value="GABAA/Glycine_rcpt"/>
</dbReference>
<keyword evidence="10" id="KW-0407">Ion channel</keyword>
<dbReference type="GO" id="GO:0005886">
    <property type="term" value="C:plasma membrane"/>
    <property type="evidence" value="ECO:0007669"/>
    <property type="project" value="UniProtKB-SubCell"/>
</dbReference>
<dbReference type="CDD" id="cd19049">
    <property type="entry name" value="LGIC_TM_anion"/>
    <property type="match status" value="1"/>
</dbReference>
<evidence type="ECO:0000313" key="16">
    <source>
        <dbReference type="Proteomes" id="UP000594260"/>
    </source>
</evidence>
<dbReference type="SUPFAM" id="SSF90112">
    <property type="entry name" value="Neurotransmitter-gated ion-channel transmembrane pore"/>
    <property type="match status" value="1"/>
</dbReference>
<keyword evidence="5 12" id="KW-0812">Transmembrane</keyword>
<evidence type="ECO:0000259" key="14">
    <source>
        <dbReference type="Pfam" id="PF02932"/>
    </source>
</evidence>
<evidence type="ECO:0000256" key="8">
    <source>
        <dbReference type="ARBA" id="ARBA00023065"/>
    </source>
</evidence>
<evidence type="ECO:0000256" key="3">
    <source>
        <dbReference type="ARBA" id="ARBA00022448"/>
    </source>
</evidence>
<keyword evidence="4" id="KW-1003">Cell membrane</keyword>
<dbReference type="InterPro" id="IPR036719">
    <property type="entry name" value="Neuro-gated_channel_TM_sf"/>
</dbReference>
<dbReference type="Pfam" id="PF02931">
    <property type="entry name" value="Neur_chan_LBD"/>
    <property type="match status" value="1"/>
</dbReference>
<dbReference type="InterPro" id="IPR006029">
    <property type="entry name" value="Neurotrans-gated_channel_TM"/>
</dbReference>
<dbReference type="Proteomes" id="UP000594260">
    <property type="component" value="Unplaced"/>
</dbReference>
<feature type="region of interest" description="Disordered" evidence="11">
    <location>
        <begin position="1"/>
        <end position="49"/>
    </location>
</feature>
<dbReference type="Pfam" id="PF02932">
    <property type="entry name" value="Neur_chan_memb"/>
    <property type="match status" value="1"/>
</dbReference>
<dbReference type="AlphaFoldDB" id="A0A7M7KCN8"/>
<dbReference type="KEGG" id="vde:111251684"/>
<keyword evidence="6" id="KW-0732">Signal</keyword>
<accession>A0A7M7KCN8</accession>
<reference evidence="15" key="1">
    <citation type="submission" date="2021-01" db="UniProtKB">
        <authorList>
            <consortium name="EnsemblMetazoa"/>
        </authorList>
    </citation>
    <scope>IDENTIFICATION</scope>
</reference>
<dbReference type="EnsemblMetazoa" id="XM_022808513">
    <property type="protein sequence ID" value="XP_022664248"/>
    <property type="gene ID" value="LOC111251684"/>
</dbReference>
<feature type="domain" description="Neurotransmitter-gated ion-channel ligand-binding" evidence="13">
    <location>
        <begin position="319"/>
        <end position="532"/>
    </location>
</feature>
<dbReference type="GO" id="GO:0099095">
    <property type="term" value="F:ligand-gated monoatomic anion channel activity"/>
    <property type="evidence" value="ECO:0007669"/>
    <property type="project" value="UniProtKB-ARBA"/>
</dbReference>
<evidence type="ECO:0000256" key="11">
    <source>
        <dbReference type="SAM" id="MobiDB-lite"/>
    </source>
</evidence>